<reference evidence="2 3" key="1">
    <citation type="journal article" date="2011" name="PLoS Genet.">
        <title>Comparative genomic analysis of human fungal pathogens causing paracoccidioidomycosis.</title>
        <authorList>
            <person name="Desjardins C.A."/>
            <person name="Champion M.D."/>
            <person name="Holder J.W."/>
            <person name="Muszewska A."/>
            <person name="Goldberg J."/>
            <person name="Bailao A.M."/>
            <person name="Brigido M.M."/>
            <person name="Ferreira M.E."/>
            <person name="Garcia A.M."/>
            <person name="Grynberg M."/>
            <person name="Gujja S."/>
            <person name="Heiman D.I."/>
            <person name="Henn M.R."/>
            <person name="Kodira C.D."/>
            <person name="Leon-Narvaez H."/>
            <person name="Longo L.V."/>
            <person name="Ma L.J."/>
            <person name="Malavazi I."/>
            <person name="Matsuo A.L."/>
            <person name="Morais F.V."/>
            <person name="Pereira M."/>
            <person name="Rodriguez-Brito S."/>
            <person name="Sakthikumar S."/>
            <person name="Salem-Izacc S.M."/>
            <person name="Sykes S.M."/>
            <person name="Teixeira M.M."/>
            <person name="Vallejo M.C."/>
            <person name="Walter M.E."/>
            <person name="Yandava C."/>
            <person name="Young S."/>
            <person name="Zeng Q."/>
            <person name="Zucker J."/>
            <person name="Felipe M.S."/>
            <person name="Goldman G.H."/>
            <person name="Haas B.J."/>
            <person name="McEwen J.G."/>
            <person name="Nino-Vega G."/>
            <person name="Puccia R."/>
            <person name="San-Blas G."/>
            <person name="Soares C.M."/>
            <person name="Birren B.W."/>
            <person name="Cuomo C.A."/>
        </authorList>
    </citation>
    <scope>NUCLEOTIDE SEQUENCE [LARGE SCALE GENOMIC DNA]</scope>
    <source>
        <strain evidence="3">ATCC MYA-826 / Pb01</strain>
    </source>
</reference>
<organism evidence="2 3">
    <name type="scientific">Paracoccidioides lutzii (strain ATCC MYA-826 / Pb01)</name>
    <name type="common">Paracoccidioides brasiliensis</name>
    <dbReference type="NCBI Taxonomy" id="502779"/>
    <lineage>
        <taxon>Eukaryota</taxon>
        <taxon>Fungi</taxon>
        <taxon>Dikarya</taxon>
        <taxon>Ascomycota</taxon>
        <taxon>Pezizomycotina</taxon>
        <taxon>Eurotiomycetes</taxon>
        <taxon>Eurotiomycetidae</taxon>
        <taxon>Onygenales</taxon>
        <taxon>Ajellomycetaceae</taxon>
        <taxon>Paracoccidioides</taxon>
    </lineage>
</organism>
<accession>C1H4C2</accession>
<gene>
    <name evidence="2" type="ORF">PAAG_05615</name>
</gene>
<evidence type="ECO:0000256" key="1">
    <source>
        <dbReference type="SAM" id="MobiDB-lite"/>
    </source>
</evidence>
<dbReference type="OMA" id="FCDHTEN"/>
<evidence type="ECO:0000313" key="3">
    <source>
        <dbReference type="Proteomes" id="UP000002059"/>
    </source>
</evidence>
<dbReference type="Proteomes" id="UP000002059">
    <property type="component" value="Partially assembled WGS sequence"/>
</dbReference>
<dbReference type="AlphaFoldDB" id="C1H4C2"/>
<feature type="region of interest" description="Disordered" evidence="1">
    <location>
        <begin position="1"/>
        <end position="24"/>
    </location>
</feature>
<dbReference type="RefSeq" id="XP_015699861.1">
    <property type="nucleotide sequence ID" value="XM_015845635.1"/>
</dbReference>
<dbReference type="VEuPathDB" id="FungiDB:PAAG_05615"/>
<dbReference type="GeneID" id="9095576"/>
<evidence type="ECO:0000313" key="2">
    <source>
        <dbReference type="EMBL" id="EEH34566.2"/>
    </source>
</evidence>
<dbReference type="HOGENOM" id="CLU_1732037_0_0_1"/>
<proteinExistence type="predicted"/>
<name>C1H4C2_PARBA</name>
<dbReference type="EMBL" id="KN294006">
    <property type="protein sequence ID" value="EEH34566.2"/>
    <property type="molecule type" value="Genomic_DNA"/>
</dbReference>
<protein>
    <submittedName>
        <fullName evidence="2">Uncharacterized protein</fullName>
    </submittedName>
</protein>
<dbReference type="KEGG" id="pbl:PAAG_05615"/>
<keyword evidence="3" id="KW-1185">Reference proteome</keyword>
<sequence length="151" mass="16462">MKSLPRTPLAPSTRSTGEKEHQGGILLTPLTAHTGPRSNAYGITTRNLFNAMPGSAHKPSNNQIPLQNPTTQYNLKLLSVRKSRGQELIHLHTIQAKYHQIDDVASSIGEQFGMFCDHTENGPRGNTLGGLLRPFKKYPAFVRDMGGGSDG</sequence>